<proteinExistence type="predicted"/>
<dbReference type="AlphaFoldDB" id="A0A2V3IUX5"/>
<dbReference type="Proteomes" id="UP000247409">
    <property type="component" value="Unassembled WGS sequence"/>
</dbReference>
<accession>A0A2V3IUX5</accession>
<sequence length="57" mass="6157">MSLTGFESAIVETVVVNQIFGNGMIGDYYESFGIKPITGKQSLMICQVHREGCGGDK</sequence>
<reference evidence="1 2" key="1">
    <citation type="journal article" date="2018" name="Mol. Biol. Evol.">
        <title>Analysis of the draft genome of the red seaweed Gracilariopsis chorda provides insights into genome size evolution in Rhodophyta.</title>
        <authorList>
            <person name="Lee J."/>
            <person name="Yang E.C."/>
            <person name="Graf L."/>
            <person name="Yang J.H."/>
            <person name="Qiu H."/>
            <person name="Zel Zion U."/>
            <person name="Chan C.X."/>
            <person name="Stephens T.G."/>
            <person name="Weber A.P.M."/>
            <person name="Boo G.H."/>
            <person name="Boo S.M."/>
            <person name="Kim K.M."/>
            <person name="Shin Y."/>
            <person name="Jung M."/>
            <person name="Lee S.J."/>
            <person name="Yim H.S."/>
            <person name="Lee J.H."/>
            <person name="Bhattacharya D."/>
            <person name="Yoon H.S."/>
        </authorList>
    </citation>
    <scope>NUCLEOTIDE SEQUENCE [LARGE SCALE GENOMIC DNA]</scope>
    <source>
        <strain evidence="1 2">SKKU-2015</strain>
        <tissue evidence="1">Whole body</tissue>
    </source>
</reference>
<comment type="caution">
    <text evidence="1">The sequence shown here is derived from an EMBL/GenBank/DDBJ whole genome shotgun (WGS) entry which is preliminary data.</text>
</comment>
<name>A0A2V3IUX5_9FLOR</name>
<keyword evidence="2" id="KW-1185">Reference proteome</keyword>
<gene>
    <name evidence="1" type="ORF">BWQ96_04357</name>
</gene>
<organism evidence="1 2">
    <name type="scientific">Gracilariopsis chorda</name>
    <dbReference type="NCBI Taxonomy" id="448386"/>
    <lineage>
        <taxon>Eukaryota</taxon>
        <taxon>Rhodophyta</taxon>
        <taxon>Florideophyceae</taxon>
        <taxon>Rhodymeniophycidae</taxon>
        <taxon>Gracilariales</taxon>
        <taxon>Gracilariaceae</taxon>
        <taxon>Gracilariopsis</taxon>
    </lineage>
</organism>
<dbReference type="EMBL" id="NBIV01000050">
    <property type="protein sequence ID" value="PXF45922.1"/>
    <property type="molecule type" value="Genomic_DNA"/>
</dbReference>
<protein>
    <submittedName>
        <fullName evidence="1">Uncharacterized protein</fullName>
    </submittedName>
</protein>
<evidence type="ECO:0000313" key="2">
    <source>
        <dbReference type="Proteomes" id="UP000247409"/>
    </source>
</evidence>
<evidence type="ECO:0000313" key="1">
    <source>
        <dbReference type="EMBL" id="PXF45922.1"/>
    </source>
</evidence>